<organism evidence="1 2">
    <name type="scientific">Pinibacter aurantiacus</name>
    <dbReference type="NCBI Taxonomy" id="2851599"/>
    <lineage>
        <taxon>Bacteria</taxon>
        <taxon>Pseudomonadati</taxon>
        <taxon>Bacteroidota</taxon>
        <taxon>Chitinophagia</taxon>
        <taxon>Chitinophagales</taxon>
        <taxon>Chitinophagaceae</taxon>
        <taxon>Pinibacter</taxon>
    </lineage>
</organism>
<sequence>MDEKTPIPIREYYQQTLFFSYHYVTFGMLNKQMVNVNYGIKALCFDERAVVFVYSPMGQVIIG</sequence>
<comment type="caution">
    <text evidence="1">The sequence shown here is derived from an EMBL/GenBank/DDBJ whole genome shotgun (WGS) entry which is preliminary data.</text>
</comment>
<dbReference type="EMBL" id="JAHSPG010000003">
    <property type="protein sequence ID" value="MBV4356839.1"/>
    <property type="molecule type" value="Genomic_DNA"/>
</dbReference>
<accession>A0A9E2W3J2</accession>
<name>A0A9E2W3J2_9BACT</name>
<reference evidence="1" key="1">
    <citation type="submission" date="2021-06" db="EMBL/GenBank/DDBJ databases">
        <authorList>
            <person name="Huq M.A."/>
        </authorList>
    </citation>
    <scope>NUCLEOTIDE SEQUENCE</scope>
    <source>
        <strain evidence="1">MAH-26</strain>
    </source>
</reference>
<dbReference type="RefSeq" id="WP_217790477.1">
    <property type="nucleotide sequence ID" value="NZ_JAHSPG010000003.1"/>
</dbReference>
<evidence type="ECO:0000313" key="2">
    <source>
        <dbReference type="Proteomes" id="UP000812270"/>
    </source>
</evidence>
<proteinExistence type="predicted"/>
<keyword evidence="2" id="KW-1185">Reference proteome</keyword>
<evidence type="ECO:0000313" key="1">
    <source>
        <dbReference type="EMBL" id="MBV4356839.1"/>
    </source>
</evidence>
<gene>
    <name evidence="1" type="ORF">KTO63_06780</name>
</gene>
<dbReference type="Proteomes" id="UP000812270">
    <property type="component" value="Unassembled WGS sequence"/>
</dbReference>
<dbReference type="AlphaFoldDB" id="A0A9E2W3J2"/>
<protein>
    <submittedName>
        <fullName evidence="1">Uncharacterized protein</fullName>
    </submittedName>
</protein>